<organism evidence="2 3">
    <name type="scientific">Methylobacterium frigidaeris</name>
    <dbReference type="NCBI Taxonomy" id="2038277"/>
    <lineage>
        <taxon>Bacteria</taxon>
        <taxon>Pseudomonadati</taxon>
        <taxon>Pseudomonadota</taxon>
        <taxon>Alphaproteobacteria</taxon>
        <taxon>Hyphomicrobiales</taxon>
        <taxon>Methylobacteriaceae</taxon>
        <taxon>Methylobacterium</taxon>
    </lineage>
</organism>
<dbReference type="EMBL" id="BPQJ01000003">
    <property type="protein sequence ID" value="GJD60589.1"/>
    <property type="molecule type" value="Genomic_DNA"/>
</dbReference>
<sequence length="174" mass="18104">MGDPCEPVLMMLRTAGEAVPALAGQLAAMGYGIVDAVGAELDPVPTAIGGSRVIDLALVSAGLSTWPELPGLAVRLRGTWPRLPLVCLPEAAPVPGLPALTPDMSLPEICERLDELVLSAAQVRAEAESLRRRASALAAQVRRGRMGLGDAVADARRLLTEARRLSGRGGPEDS</sequence>
<keyword evidence="1" id="KW-0175">Coiled coil</keyword>
<reference evidence="2" key="2">
    <citation type="submission" date="2021-08" db="EMBL/GenBank/DDBJ databases">
        <authorList>
            <person name="Tani A."/>
            <person name="Ola A."/>
            <person name="Ogura Y."/>
            <person name="Katsura K."/>
            <person name="Hayashi T."/>
        </authorList>
    </citation>
    <scope>NUCLEOTIDE SEQUENCE</scope>
    <source>
        <strain evidence="2">JCM 32048</strain>
    </source>
</reference>
<protein>
    <submittedName>
        <fullName evidence="2">Uncharacterized protein</fullName>
    </submittedName>
</protein>
<comment type="caution">
    <text evidence="2">The sequence shown here is derived from an EMBL/GenBank/DDBJ whole genome shotgun (WGS) entry which is preliminary data.</text>
</comment>
<dbReference type="Proteomes" id="UP001055286">
    <property type="component" value="Unassembled WGS sequence"/>
</dbReference>
<reference evidence="2" key="1">
    <citation type="journal article" date="2016" name="Front. Microbiol.">
        <title>Genome Sequence of the Piezophilic, Mesophilic Sulfate-Reducing Bacterium Desulfovibrio indicus J2T.</title>
        <authorList>
            <person name="Cao J."/>
            <person name="Maignien L."/>
            <person name="Shao Z."/>
            <person name="Alain K."/>
            <person name="Jebbar M."/>
        </authorList>
    </citation>
    <scope>NUCLEOTIDE SEQUENCE</scope>
    <source>
        <strain evidence="2">JCM 32048</strain>
    </source>
</reference>
<accession>A0AA37H7Y6</accession>
<evidence type="ECO:0000313" key="2">
    <source>
        <dbReference type="EMBL" id="GJD60589.1"/>
    </source>
</evidence>
<keyword evidence="3" id="KW-1185">Reference proteome</keyword>
<proteinExistence type="predicted"/>
<evidence type="ECO:0000313" key="3">
    <source>
        <dbReference type="Proteomes" id="UP001055286"/>
    </source>
</evidence>
<feature type="coiled-coil region" evidence="1">
    <location>
        <begin position="113"/>
        <end position="140"/>
    </location>
</feature>
<dbReference type="AlphaFoldDB" id="A0AA37H7Y6"/>
<name>A0AA37H7Y6_9HYPH</name>
<evidence type="ECO:0000256" key="1">
    <source>
        <dbReference type="SAM" id="Coils"/>
    </source>
</evidence>
<gene>
    <name evidence="2" type="ORF">MPEAHAMD_0728</name>
</gene>